<feature type="region of interest" description="Disordered" evidence="1">
    <location>
        <begin position="623"/>
        <end position="822"/>
    </location>
</feature>
<reference evidence="2" key="1">
    <citation type="submission" date="2020-11" db="EMBL/GenBank/DDBJ databases">
        <title>Isolation and identification of active actinomycetes.</title>
        <authorList>
            <person name="Yu B."/>
        </authorList>
    </citation>
    <scope>NUCLEOTIDE SEQUENCE</scope>
    <source>
        <strain evidence="2">NEAU-YB345</strain>
    </source>
</reference>
<dbReference type="PANTHER" id="PTHR46345:SF8">
    <property type="entry name" value="FORMIN 3, ISOFORM B"/>
    <property type="match status" value="1"/>
</dbReference>
<evidence type="ECO:0000256" key="1">
    <source>
        <dbReference type="SAM" id="MobiDB-lite"/>
    </source>
</evidence>
<feature type="compositionally biased region" description="Low complexity" evidence="1">
    <location>
        <begin position="723"/>
        <end position="822"/>
    </location>
</feature>
<keyword evidence="2" id="KW-0067">ATP-binding</keyword>
<dbReference type="GO" id="GO:0005524">
    <property type="term" value="F:ATP binding"/>
    <property type="evidence" value="ECO:0007669"/>
    <property type="project" value="UniProtKB-KW"/>
</dbReference>
<comment type="caution">
    <text evidence="2">The sequence shown here is derived from an EMBL/GenBank/DDBJ whole genome shotgun (WGS) entry which is preliminary data.</text>
</comment>
<dbReference type="PANTHER" id="PTHR46345">
    <property type="entry name" value="INVERTED FORMIN-2"/>
    <property type="match status" value="1"/>
</dbReference>
<proteinExistence type="predicted"/>
<feature type="region of interest" description="Disordered" evidence="1">
    <location>
        <begin position="1"/>
        <end position="99"/>
    </location>
</feature>
<gene>
    <name evidence="2" type="ORF">I2501_05345</name>
</gene>
<name>A0A931B3W1_9ACTN</name>
<keyword evidence="2" id="KW-0547">Nucleotide-binding</keyword>
<dbReference type="AlphaFoldDB" id="A0A931B3W1"/>
<accession>A0A931B3W1</accession>
<organism evidence="2 3">
    <name type="scientific">Streptacidiphilus fuscans</name>
    <dbReference type="NCBI Taxonomy" id="2789292"/>
    <lineage>
        <taxon>Bacteria</taxon>
        <taxon>Bacillati</taxon>
        <taxon>Actinomycetota</taxon>
        <taxon>Actinomycetes</taxon>
        <taxon>Kitasatosporales</taxon>
        <taxon>Streptomycetaceae</taxon>
        <taxon>Streptacidiphilus</taxon>
    </lineage>
</organism>
<feature type="compositionally biased region" description="Basic and acidic residues" evidence="1">
    <location>
        <begin position="48"/>
        <end position="57"/>
    </location>
</feature>
<feature type="compositionally biased region" description="Pro residues" evidence="1">
    <location>
        <begin position="709"/>
        <end position="722"/>
    </location>
</feature>
<evidence type="ECO:0000313" key="2">
    <source>
        <dbReference type="EMBL" id="MBF9067463.1"/>
    </source>
</evidence>
<protein>
    <submittedName>
        <fullName evidence="2">ATP-binding protein</fullName>
    </submittedName>
</protein>
<dbReference type="EMBL" id="JADPRT010000002">
    <property type="protein sequence ID" value="MBF9067463.1"/>
    <property type="molecule type" value="Genomic_DNA"/>
</dbReference>
<dbReference type="RefSeq" id="WP_196192642.1">
    <property type="nucleotide sequence ID" value="NZ_JADPRT010000002.1"/>
</dbReference>
<dbReference type="InterPro" id="IPR027417">
    <property type="entry name" value="P-loop_NTPase"/>
</dbReference>
<evidence type="ECO:0000313" key="3">
    <source>
        <dbReference type="Proteomes" id="UP000657385"/>
    </source>
</evidence>
<feature type="compositionally biased region" description="Low complexity" evidence="1">
    <location>
        <begin position="647"/>
        <end position="692"/>
    </location>
</feature>
<dbReference type="Proteomes" id="UP000657385">
    <property type="component" value="Unassembled WGS sequence"/>
</dbReference>
<sequence length="822" mass="82432">MSETTGHHSAGIPGGELVPRGTPGAVAPYTGGMSASGAPGGASGSGEPRTDGRRRTGEVVAGELLLTVNGPEGSAVEPLPEHRRPQPPTPRNDAHGPLRYATGGLLEREEQCARLRELLVQGRSVRLTGPHGSGRSAVLEAVGASCAGLLPGGVVRLSAYRKPLGDLLQDLYAALGGAPGHRPARRELPQLLAGHRAAVLVDDVDFGGEMLDELMLAAPDCSFLIAATPDAATPTTGAPVEESRLTGLSRAGCLELLTKLACRSLDESERAWAVDLWFESEGLPLRFVQAAALLRHRELAIDALAGGMVELDEDLVPLPSVAESAAPAARIARGLSEPARAVLRLAAALGGDFPTPPHLPALVDVGHGEVALEELVEAGLAEEVPGGTHRLVEGTAALLAGEWPETGVRNAAQHFAWWTGHGAVTEAQIAVEAEVLLSVLRTDQDAGRHEQVVLLARACAPAFGLALRWGAWERALRHGLESARATGSVAEEAWFHHELGVLTFCAGAYERSRAELEASVALRGALADARGTANGRHVLELLDQAAVITGATAVGGARARGREDGLRRLAAFATRRTAGVAERREGPASRRQLMLAAASVVLMGLLGAGAAFGLHAFDGGSAKGQSVDVAPAGHPSATPSLPEISGSLTPSAPGTASSSAKASHSPSATASGSASAPAPSQSAPQQSQTTPASGGGATQPGTVPSTPANTPPPPPTTPPPSSPSQSGPSSSTPSQTASGSPSPSSGSTKGTASSSAGSTGSPTGGTSSAVSQPASQPASQAASQPASQSATSSGPAASSAGTSSGTPAAATSSAGTSSPTAG</sequence>
<dbReference type="SUPFAM" id="SSF52540">
    <property type="entry name" value="P-loop containing nucleoside triphosphate hydrolases"/>
    <property type="match status" value="1"/>
</dbReference>
<keyword evidence="3" id="KW-1185">Reference proteome</keyword>